<evidence type="ECO:0000313" key="2">
    <source>
        <dbReference type="EMBL" id="CAG7614832.1"/>
    </source>
</evidence>
<evidence type="ECO:0000256" key="1">
    <source>
        <dbReference type="SAM" id="Phobius"/>
    </source>
</evidence>
<gene>
    <name evidence="2" type="ORF">SBRY_110006</name>
</gene>
<feature type="transmembrane region" description="Helical" evidence="1">
    <location>
        <begin position="133"/>
        <end position="153"/>
    </location>
</feature>
<dbReference type="EMBL" id="CAJVAX010000003">
    <property type="protein sequence ID" value="CAG7614832.1"/>
    <property type="molecule type" value="Genomic_DNA"/>
</dbReference>
<evidence type="ECO:0000313" key="3">
    <source>
        <dbReference type="Proteomes" id="UP001153328"/>
    </source>
</evidence>
<accession>A0A9W4E5B1</accession>
<protein>
    <submittedName>
        <fullName evidence="2">Uncharacterized protein</fullName>
    </submittedName>
</protein>
<feature type="transmembrane region" description="Helical" evidence="1">
    <location>
        <begin position="100"/>
        <end position="121"/>
    </location>
</feature>
<keyword evidence="1" id="KW-1133">Transmembrane helix</keyword>
<reference evidence="2" key="1">
    <citation type="submission" date="2021-06" db="EMBL/GenBank/DDBJ databases">
        <authorList>
            <person name="Arsene-Ploetze F."/>
        </authorList>
    </citation>
    <scope>NUCLEOTIDE SEQUENCE</scope>
    <source>
        <strain evidence="2">SBRY1</strain>
    </source>
</reference>
<sequence>MSRSSRNIAVSSAEKRQLAVASATLGPWRPAAVVGALGGGVSLALHLVQGHFGLGILSGAISIAALLFFCVGGAGAVLGYSSRGTGRDRRLRRWARSHPWQVAAVPAGLMFLSDMIIRQVLTSQGFFSTIWTGLWHGAVVAAVVGGVGVFGAARRQ</sequence>
<dbReference type="Proteomes" id="UP001153328">
    <property type="component" value="Unassembled WGS sequence"/>
</dbReference>
<keyword evidence="1" id="KW-0812">Transmembrane</keyword>
<dbReference type="RefSeq" id="WP_205046758.1">
    <property type="nucleotide sequence ID" value="NZ_CAJVAX010000003.1"/>
</dbReference>
<keyword evidence="3" id="KW-1185">Reference proteome</keyword>
<name>A0A9W4E5B1_9ACTN</name>
<keyword evidence="1" id="KW-0472">Membrane</keyword>
<organism evidence="2 3">
    <name type="scientific">Actinacidiphila bryophytorum</name>
    <dbReference type="NCBI Taxonomy" id="1436133"/>
    <lineage>
        <taxon>Bacteria</taxon>
        <taxon>Bacillati</taxon>
        <taxon>Actinomycetota</taxon>
        <taxon>Actinomycetes</taxon>
        <taxon>Kitasatosporales</taxon>
        <taxon>Streptomycetaceae</taxon>
        <taxon>Actinacidiphila</taxon>
    </lineage>
</organism>
<comment type="caution">
    <text evidence="2">The sequence shown here is derived from an EMBL/GenBank/DDBJ whole genome shotgun (WGS) entry which is preliminary data.</text>
</comment>
<feature type="transmembrane region" description="Helical" evidence="1">
    <location>
        <begin position="54"/>
        <end position="80"/>
    </location>
</feature>
<proteinExistence type="predicted"/>
<dbReference type="AlphaFoldDB" id="A0A9W4E5B1"/>